<feature type="short sequence motif" description="HXTX 1" evidence="2">
    <location>
        <begin position="48"/>
        <end position="51"/>
    </location>
</feature>
<evidence type="ECO:0000313" key="3">
    <source>
        <dbReference type="EMBL" id="MBD8503996.1"/>
    </source>
</evidence>
<feature type="active site" description="Proton donor" evidence="2">
    <location>
        <position position="48"/>
    </location>
</feature>
<dbReference type="HAMAP" id="MF_01940">
    <property type="entry name" value="RNA_CPDase"/>
    <property type="match status" value="1"/>
</dbReference>
<dbReference type="NCBIfam" id="TIGR02258">
    <property type="entry name" value="2_5_ligase"/>
    <property type="match status" value="1"/>
</dbReference>
<dbReference type="InterPro" id="IPR009097">
    <property type="entry name" value="Cyclic_Pdiesterase"/>
</dbReference>
<comment type="caution">
    <text evidence="3">The sequence shown here is derived from an EMBL/GenBank/DDBJ whole genome shotgun (WGS) entry which is preliminary data.</text>
</comment>
<dbReference type="PANTHER" id="PTHR35561:SF1">
    <property type="entry name" value="RNA 2',3'-CYCLIC PHOSPHODIESTERASE"/>
    <property type="match status" value="1"/>
</dbReference>
<keyword evidence="1 2" id="KW-0378">Hydrolase</keyword>
<proteinExistence type="inferred from homology"/>
<dbReference type="SUPFAM" id="SSF55144">
    <property type="entry name" value="LigT-like"/>
    <property type="match status" value="1"/>
</dbReference>
<gene>
    <name evidence="3" type="primary">thpR</name>
    <name evidence="3" type="ORF">IFO67_13960</name>
</gene>
<dbReference type="InterPro" id="IPR004175">
    <property type="entry name" value="RNA_CPDase"/>
</dbReference>
<dbReference type="PANTHER" id="PTHR35561">
    <property type="entry name" value="RNA 2',3'-CYCLIC PHOSPHODIESTERASE"/>
    <property type="match status" value="1"/>
</dbReference>
<dbReference type="Gene3D" id="3.90.1140.10">
    <property type="entry name" value="Cyclic phosphodiesterase"/>
    <property type="match status" value="1"/>
</dbReference>
<feature type="short sequence motif" description="HXTX 2" evidence="2">
    <location>
        <begin position="128"/>
        <end position="131"/>
    </location>
</feature>
<accession>A0ABR9BCU1</accession>
<evidence type="ECO:0000256" key="1">
    <source>
        <dbReference type="ARBA" id="ARBA00022801"/>
    </source>
</evidence>
<comment type="function">
    <text evidence="2">Hydrolyzes RNA 2',3'-cyclic phosphodiester to an RNA 2'-phosphomonoester.</text>
</comment>
<name>A0ABR9BCU1_9RHOO</name>
<evidence type="ECO:0000256" key="2">
    <source>
        <dbReference type="HAMAP-Rule" id="MF_01940"/>
    </source>
</evidence>
<reference evidence="4" key="1">
    <citation type="submission" date="2023-07" db="EMBL/GenBank/DDBJ databases">
        <title>Thauera sp. CAU 1555 isolated from sand of Yaerae Beach.</title>
        <authorList>
            <person name="Kim W."/>
        </authorList>
    </citation>
    <scope>NUCLEOTIDE SEQUENCE [LARGE SCALE GENOMIC DNA]</scope>
    <source>
        <strain evidence="4">CAU 1555</strain>
    </source>
</reference>
<dbReference type="Pfam" id="PF13563">
    <property type="entry name" value="2_5_RNA_ligase2"/>
    <property type="match status" value="1"/>
</dbReference>
<evidence type="ECO:0000313" key="4">
    <source>
        <dbReference type="Proteomes" id="UP000603602"/>
    </source>
</evidence>
<organism evidence="3 4">
    <name type="scientific">Thauera sedimentorum</name>
    <dbReference type="NCBI Taxonomy" id="2767595"/>
    <lineage>
        <taxon>Bacteria</taxon>
        <taxon>Pseudomonadati</taxon>
        <taxon>Pseudomonadota</taxon>
        <taxon>Betaproteobacteria</taxon>
        <taxon>Rhodocyclales</taxon>
        <taxon>Zoogloeaceae</taxon>
        <taxon>Thauera</taxon>
    </lineage>
</organism>
<dbReference type="EC" id="3.1.4.58" evidence="2"/>
<comment type="catalytic activity">
    <reaction evidence="2">
        <text>a 3'-end 2',3'-cyclophospho-ribonucleotide-RNA + H2O = a 3'-end 2'-phospho-ribonucleotide-RNA + H(+)</text>
        <dbReference type="Rhea" id="RHEA:11828"/>
        <dbReference type="Rhea" id="RHEA-COMP:10464"/>
        <dbReference type="Rhea" id="RHEA-COMP:17353"/>
        <dbReference type="ChEBI" id="CHEBI:15377"/>
        <dbReference type="ChEBI" id="CHEBI:15378"/>
        <dbReference type="ChEBI" id="CHEBI:83064"/>
        <dbReference type="ChEBI" id="CHEBI:173113"/>
        <dbReference type="EC" id="3.1.4.58"/>
    </reaction>
</comment>
<sequence>MRPAHAPPTDRLFLALWPDKRLRSALARHRDAWRWPADARRVRSDKLHLTLHFIGAVPAARTAGLLSGLAVPFDAFEVVLDRPALWPQGLAVLEPQVVPPPLAALHTALGDVLRAADLPVEARPFRPHLTLARRAAGARPPAQAVALRWAVSHYALVASDLGADGGYRVLARYPATEAGA</sequence>
<keyword evidence="4" id="KW-1185">Reference proteome</keyword>
<dbReference type="EMBL" id="JACYTO010000002">
    <property type="protein sequence ID" value="MBD8503996.1"/>
    <property type="molecule type" value="Genomic_DNA"/>
</dbReference>
<protein>
    <recommendedName>
        <fullName evidence="2">RNA 2',3'-cyclic phosphodiesterase</fullName>
        <shortName evidence="2">RNA 2',3'-CPDase</shortName>
        <ecNumber evidence="2">3.1.4.58</ecNumber>
    </recommendedName>
</protein>
<comment type="similarity">
    <text evidence="2">Belongs to the 2H phosphoesterase superfamily. ThpR family.</text>
</comment>
<dbReference type="Proteomes" id="UP000603602">
    <property type="component" value="Unassembled WGS sequence"/>
</dbReference>
<feature type="active site" description="Proton acceptor" evidence="2">
    <location>
        <position position="128"/>
    </location>
</feature>